<evidence type="ECO:0000256" key="3">
    <source>
        <dbReference type="ARBA" id="ARBA00022457"/>
    </source>
</evidence>
<comment type="function">
    <text evidence="15">Poorly processive, error-prone DNA polymerase involved in untargeted mutagenesis. Copies undamaged DNA at stalled replication forks, which arise in vivo from mismatched or misaligned primer ends. These misaligned primers can be extended by PolIV. Exhibits no 3'-5' exonuclease (proofreading) activity. May be involved in translesional synthesis, in conjunction with the beta clamp from PolIII.</text>
</comment>
<dbReference type="GO" id="GO:0003887">
    <property type="term" value="F:DNA-directed DNA polymerase activity"/>
    <property type="evidence" value="ECO:0007669"/>
    <property type="project" value="UniProtKB-UniRule"/>
</dbReference>
<dbReference type="AlphaFoldDB" id="A0A0K6GYA4"/>
<dbReference type="FunFam" id="1.10.150.20:FF:000019">
    <property type="entry name" value="DNA polymerase IV"/>
    <property type="match status" value="1"/>
</dbReference>
<proteinExistence type="inferred from homology"/>
<evidence type="ECO:0000256" key="9">
    <source>
        <dbReference type="ARBA" id="ARBA00022763"/>
    </source>
</evidence>
<evidence type="ECO:0000256" key="15">
    <source>
        <dbReference type="HAMAP-Rule" id="MF_01113"/>
    </source>
</evidence>
<keyword evidence="5 15" id="KW-0808">Transferase</keyword>
<keyword evidence="7 15" id="KW-0235">DNA replication</keyword>
<dbReference type="GO" id="GO:0009432">
    <property type="term" value="P:SOS response"/>
    <property type="evidence" value="ECO:0007669"/>
    <property type="project" value="UniProtKB-ARBA"/>
</dbReference>
<evidence type="ECO:0000256" key="11">
    <source>
        <dbReference type="ARBA" id="ARBA00022932"/>
    </source>
</evidence>
<dbReference type="InterPro" id="IPR017961">
    <property type="entry name" value="DNA_pol_Y-fam_little_finger"/>
</dbReference>
<dbReference type="PROSITE" id="PS50173">
    <property type="entry name" value="UMUC"/>
    <property type="match status" value="1"/>
</dbReference>
<keyword evidence="18" id="KW-1185">Reference proteome</keyword>
<feature type="active site" evidence="15">
    <location>
        <position position="105"/>
    </location>
</feature>
<dbReference type="CDD" id="cd03586">
    <property type="entry name" value="PolY_Pol_IV_kappa"/>
    <property type="match status" value="1"/>
</dbReference>
<comment type="similarity">
    <text evidence="2 15">Belongs to the DNA polymerase type-Y family.</text>
</comment>
<dbReference type="InterPro" id="IPR001126">
    <property type="entry name" value="UmuC"/>
</dbReference>
<evidence type="ECO:0000259" key="16">
    <source>
        <dbReference type="PROSITE" id="PS50173"/>
    </source>
</evidence>
<dbReference type="InterPro" id="IPR036775">
    <property type="entry name" value="DNA_pol_Y-fam_lit_finger_sf"/>
</dbReference>
<keyword evidence="9 15" id="KW-0227">DNA damage</keyword>
<dbReference type="RefSeq" id="WP_055433932.1">
    <property type="nucleotide sequence ID" value="NZ_CYHA01000003.1"/>
</dbReference>
<keyword evidence="12 15" id="KW-0238">DNA-binding</keyword>
<dbReference type="GO" id="GO:0005829">
    <property type="term" value="C:cytosol"/>
    <property type="evidence" value="ECO:0007669"/>
    <property type="project" value="TreeGrafter"/>
</dbReference>
<dbReference type="InterPro" id="IPR043128">
    <property type="entry name" value="Rev_trsase/Diguanyl_cyclase"/>
</dbReference>
<protein>
    <recommendedName>
        <fullName evidence="15">DNA polymerase IV</fullName>
        <shortName evidence="15">Pol IV</shortName>
        <ecNumber evidence="15">2.7.7.7</ecNumber>
    </recommendedName>
</protein>
<dbReference type="FunFam" id="3.40.1170.60:FF:000001">
    <property type="entry name" value="DNA polymerase IV"/>
    <property type="match status" value="1"/>
</dbReference>
<dbReference type="STRING" id="375574.GCA_001418035_01566"/>
<evidence type="ECO:0000256" key="10">
    <source>
        <dbReference type="ARBA" id="ARBA00022842"/>
    </source>
</evidence>
<evidence type="ECO:0000313" key="18">
    <source>
        <dbReference type="Proteomes" id="UP000243535"/>
    </source>
</evidence>
<dbReference type="PANTHER" id="PTHR11076">
    <property type="entry name" value="DNA REPAIR POLYMERASE UMUC / TRANSFERASE FAMILY MEMBER"/>
    <property type="match status" value="1"/>
</dbReference>
<dbReference type="GO" id="GO:0000287">
    <property type="term" value="F:magnesium ion binding"/>
    <property type="evidence" value="ECO:0007669"/>
    <property type="project" value="UniProtKB-UniRule"/>
</dbReference>
<evidence type="ECO:0000313" key="17">
    <source>
        <dbReference type="EMBL" id="CUA83498.1"/>
    </source>
</evidence>
<dbReference type="OrthoDB" id="9808813at2"/>
<dbReference type="Gene3D" id="3.30.1490.100">
    <property type="entry name" value="DNA polymerase, Y-family, little finger domain"/>
    <property type="match status" value="1"/>
</dbReference>
<dbReference type="GO" id="GO:0006281">
    <property type="term" value="P:DNA repair"/>
    <property type="evidence" value="ECO:0007669"/>
    <property type="project" value="UniProtKB-UniRule"/>
</dbReference>
<evidence type="ECO:0000256" key="6">
    <source>
        <dbReference type="ARBA" id="ARBA00022695"/>
    </source>
</evidence>
<comment type="cofactor">
    <cofactor evidence="15">
        <name>Mg(2+)</name>
        <dbReference type="ChEBI" id="CHEBI:18420"/>
    </cofactor>
    <text evidence="15">Binds 2 magnesium ions per subunit.</text>
</comment>
<dbReference type="Pfam" id="PF00817">
    <property type="entry name" value="IMS"/>
    <property type="match status" value="1"/>
</dbReference>
<feature type="domain" description="UmuC" evidence="16">
    <location>
        <begin position="5"/>
        <end position="186"/>
    </location>
</feature>
<dbReference type="HAMAP" id="MF_01113">
    <property type="entry name" value="DNApol_IV"/>
    <property type="match status" value="1"/>
</dbReference>
<feature type="site" description="Substrate discrimination" evidence="15">
    <location>
        <position position="14"/>
    </location>
</feature>
<dbReference type="Gene3D" id="1.10.150.20">
    <property type="entry name" value="5' to 3' exonuclease, C-terminal subdomain"/>
    <property type="match status" value="1"/>
</dbReference>
<sequence>MTRKIIHVDCDCFYAAVEMRDNPAWRSIPLAVGGRPDARGVIATCNYIARRYGVRSAMSSAQALKRCPQLLIVPGDMARYREASAQVTGIYRDYTDLIEPLSLDEAYLDVSGQPHLGGSATLMAEEIRRRIREEVGITASAGIAPNKFLAKVASDWNKPDGQLVIRPCDVAAFVAALPVGRIHGVGPVTTRKLNSLGILTCADLARWSLADLVREFGRYGERLHALARGEDDRPVNPSRVRKSVSVEETYPTDLPDLEHCLAELPPLIDRLRARLVRAGEPAVRGLVVKLKFADFTQTTVEQSAQGVELARLACLLEAGYARQAQPVRLLGVGVRLAEEGQLPRQLPLFDTL</sequence>
<keyword evidence="4 15" id="KW-0963">Cytoplasm</keyword>
<comment type="subunit">
    <text evidence="15">Monomer.</text>
</comment>
<name>A0A0K6GYA4_9NEIS</name>
<dbReference type="PANTHER" id="PTHR11076:SF33">
    <property type="entry name" value="DNA POLYMERASE KAPPA"/>
    <property type="match status" value="1"/>
</dbReference>
<feature type="binding site" evidence="15">
    <location>
        <position position="104"/>
    </location>
    <ligand>
        <name>Mg(2+)</name>
        <dbReference type="ChEBI" id="CHEBI:18420"/>
    </ligand>
</feature>
<keyword evidence="8 15" id="KW-0479">Metal-binding</keyword>
<dbReference type="GO" id="GO:0006261">
    <property type="term" value="P:DNA-templated DNA replication"/>
    <property type="evidence" value="ECO:0007669"/>
    <property type="project" value="UniProtKB-UniRule"/>
</dbReference>
<dbReference type="SUPFAM" id="SSF100879">
    <property type="entry name" value="Lesion bypass DNA polymerase (Y-family), little finger domain"/>
    <property type="match status" value="1"/>
</dbReference>
<dbReference type="GO" id="GO:0042276">
    <property type="term" value="P:error-prone translesion synthesis"/>
    <property type="evidence" value="ECO:0007669"/>
    <property type="project" value="TreeGrafter"/>
</dbReference>
<dbReference type="Pfam" id="PF21999">
    <property type="entry name" value="IMS_HHH_1"/>
    <property type="match status" value="1"/>
</dbReference>
<comment type="subcellular location">
    <subcellularLocation>
        <location evidence="1 15">Cytoplasm</location>
    </subcellularLocation>
</comment>
<evidence type="ECO:0000256" key="8">
    <source>
        <dbReference type="ARBA" id="ARBA00022723"/>
    </source>
</evidence>
<keyword evidence="13 15" id="KW-0234">DNA repair</keyword>
<dbReference type="Gene3D" id="3.40.1170.60">
    <property type="match status" value="1"/>
</dbReference>
<feature type="binding site" evidence="15">
    <location>
        <position position="9"/>
    </location>
    <ligand>
        <name>Mg(2+)</name>
        <dbReference type="ChEBI" id="CHEBI:18420"/>
    </ligand>
</feature>
<dbReference type="InterPro" id="IPR043502">
    <property type="entry name" value="DNA/RNA_pol_sf"/>
</dbReference>
<dbReference type="SUPFAM" id="SSF56672">
    <property type="entry name" value="DNA/RNA polymerases"/>
    <property type="match status" value="1"/>
</dbReference>
<keyword evidence="11 15" id="KW-0239">DNA-directed DNA polymerase</keyword>
<dbReference type="NCBIfam" id="NF002677">
    <property type="entry name" value="PRK02406.1"/>
    <property type="match status" value="1"/>
</dbReference>
<dbReference type="GO" id="GO:0003684">
    <property type="term" value="F:damaged DNA binding"/>
    <property type="evidence" value="ECO:0007669"/>
    <property type="project" value="InterPro"/>
</dbReference>
<evidence type="ECO:0000256" key="4">
    <source>
        <dbReference type="ARBA" id="ARBA00022490"/>
    </source>
</evidence>
<evidence type="ECO:0000256" key="5">
    <source>
        <dbReference type="ARBA" id="ARBA00022679"/>
    </source>
</evidence>
<dbReference type="InterPro" id="IPR050116">
    <property type="entry name" value="DNA_polymerase-Y"/>
</dbReference>
<dbReference type="Proteomes" id="UP000243535">
    <property type="component" value="Unassembled WGS sequence"/>
</dbReference>
<organism evidence="17 18">
    <name type="scientific">Gulbenkiania indica</name>
    <dbReference type="NCBI Taxonomy" id="375574"/>
    <lineage>
        <taxon>Bacteria</taxon>
        <taxon>Pseudomonadati</taxon>
        <taxon>Pseudomonadota</taxon>
        <taxon>Betaproteobacteria</taxon>
        <taxon>Neisseriales</taxon>
        <taxon>Chromobacteriaceae</taxon>
        <taxon>Gulbenkiania</taxon>
    </lineage>
</organism>
<dbReference type="InterPro" id="IPR022880">
    <property type="entry name" value="DNApol_IV"/>
</dbReference>
<keyword evidence="6 15" id="KW-0548">Nucleotidyltransferase</keyword>
<dbReference type="Pfam" id="PF11799">
    <property type="entry name" value="IMS_C"/>
    <property type="match status" value="1"/>
</dbReference>
<gene>
    <name evidence="15" type="primary">dinB</name>
    <name evidence="17" type="ORF">Ga0061063_1774</name>
</gene>
<comment type="catalytic activity">
    <reaction evidence="14 15">
        <text>DNA(n) + a 2'-deoxyribonucleoside 5'-triphosphate = DNA(n+1) + diphosphate</text>
        <dbReference type="Rhea" id="RHEA:22508"/>
        <dbReference type="Rhea" id="RHEA-COMP:17339"/>
        <dbReference type="Rhea" id="RHEA-COMP:17340"/>
        <dbReference type="ChEBI" id="CHEBI:33019"/>
        <dbReference type="ChEBI" id="CHEBI:61560"/>
        <dbReference type="ChEBI" id="CHEBI:173112"/>
        <dbReference type="EC" id="2.7.7.7"/>
    </reaction>
</comment>
<dbReference type="InterPro" id="IPR053848">
    <property type="entry name" value="IMS_HHH_1"/>
</dbReference>
<evidence type="ECO:0000256" key="2">
    <source>
        <dbReference type="ARBA" id="ARBA00010945"/>
    </source>
</evidence>
<evidence type="ECO:0000256" key="7">
    <source>
        <dbReference type="ARBA" id="ARBA00022705"/>
    </source>
</evidence>
<evidence type="ECO:0000256" key="14">
    <source>
        <dbReference type="ARBA" id="ARBA00049244"/>
    </source>
</evidence>
<dbReference type="Gene3D" id="3.30.70.270">
    <property type="match status" value="1"/>
</dbReference>
<evidence type="ECO:0000256" key="1">
    <source>
        <dbReference type="ARBA" id="ARBA00004496"/>
    </source>
</evidence>
<dbReference type="EC" id="2.7.7.7" evidence="15"/>
<keyword evidence="3 15" id="KW-0515">Mutator protein</keyword>
<dbReference type="EMBL" id="CYHA01000003">
    <property type="protein sequence ID" value="CUA83498.1"/>
    <property type="molecule type" value="Genomic_DNA"/>
</dbReference>
<reference evidence="18" key="1">
    <citation type="submission" date="2015-08" db="EMBL/GenBank/DDBJ databases">
        <authorList>
            <person name="Varghese N."/>
        </authorList>
    </citation>
    <scope>NUCLEOTIDE SEQUENCE [LARGE SCALE GENOMIC DNA]</scope>
    <source>
        <strain evidence="18">DSM 17901</strain>
    </source>
</reference>
<evidence type="ECO:0000256" key="12">
    <source>
        <dbReference type="ARBA" id="ARBA00023125"/>
    </source>
</evidence>
<keyword evidence="10 15" id="KW-0460">Magnesium</keyword>
<evidence type="ECO:0000256" key="13">
    <source>
        <dbReference type="ARBA" id="ARBA00023204"/>
    </source>
</evidence>
<accession>A0A0K6GYA4</accession>